<protein>
    <submittedName>
        <fullName evidence="1">15513_t:CDS:1</fullName>
    </submittedName>
</protein>
<organism evidence="1 2">
    <name type="scientific">Funneliformis mosseae</name>
    <name type="common">Endomycorrhizal fungus</name>
    <name type="synonym">Glomus mosseae</name>
    <dbReference type="NCBI Taxonomy" id="27381"/>
    <lineage>
        <taxon>Eukaryota</taxon>
        <taxon>Fungi</taxon>
        <taxon>Fungi incertae sedis</taxon>
        <taxon>Mucoromycota</taxon>
        <taxon>Glomeromycotina</taxon>
        <taxon>Glomeromycetes</taxon>
        <taxon>Glomerales</taxon>
        <taxon>Glomeraceae</taxon>
        <taxon>Funneliformis</taxon>
    </lineage>
</organism>
<name>A0A9N9H2X4_FUNMO</name>
<accession>A0A9N9H2X4</accession>
<dbReference type="Proteomes" id="UP000789375">
    <property type="component" value="Unassembled WGS sequence"/>
</dbReference>
<evidence type="ECO:0000313" key="1">
    <source>
        <dbReference type="EMBL" id="CAG8649097.1"/>
    </source>
</evidence>
<evidence type="ECO:0000313" key="2">
    <source>
        <dbReference type="Proteomes" id="UP000789375"/>
    </source>
</evidence>
<gene>
    <name evidence="1" type="ORF">FMOSSE_LOCUS11384</name>
</gene>
<sequence>MATTLKSSSKPERAITKGRDEIFGQYIESHEAVDGYKICKVRRVDKQ</sequence>
<proteinExistence type="predicted"/>
<comment type="caution">
    <text evidence="1">The sequence shown here is derived from an EMBL/GenBank/DDBJ whole genome shotgun (WGS) entry which is preliminary data.</text>
</comment>
<dbReference type="EMBL" id="CAJVPP010004389">
    <property type="protein sequence ID" value="CAG8649097.1"/>
    <property type="molecule type" value="Genomic_DNA"/>
</dbReference>
<reference evidence="1" key="1">
    <citation type="submission" date="2021-06" db="EMBL/GenBank/DDBJ databases">
        <authorList>
            <person name="Kallberg Y."/>
            <person name="Tangrot J."/>
            <person name="Rosling A."/>
        </authorList>
    </citation>
    <scope>NUCLEOTIDE SEQUENCE</scope>
    <source>
        <strain evidence="1">87-6 pot B 2015</strain>
    </source>
</reference>
<keyword evidence="2" id="KW-1185">Reference proteome</keyword>
<dbReference type="AlphaFoldDB" id="A0A9N9H2X4"/>